<dbReference type="Pfam" id="PF17675">
    <property type="entry name" value="APG6_N"/>
    <property type="match status" value="1"/>
</dbReference>
<dbReference type="AlphaFoldDB" id="A0A6H0XKQ7"/>
<reference evidence="6 7" key="1">
    <citation type="journal article" date="2016" name="Sci. Rep.">
        <title>Peltaster fructicola genome reveals evolution from an invasive phytopathogen to an ectophytic parasite.</title>
        <authorList>
            <person name="Xu C."/>
            <person name="Chen H."/>
            <person name="Gleason M.L."/>
            <person name="Xu J.R."/>
            <person name="Liu H."/>
            <person name="Zhang R."/>
            <person name="Sun G."/>
        </authorList>
    </citation>
    <scope>NUCLEOTIDE SEQUENCE [LARGE SCALE GENOMIC DNA]</scope>
    <source>
        <strain evidence="6 7">LNHT1506</strain>
    </source>
</reference>
<accession>A0A6H0XKQ7</accession>
<keyword evidence="7" id="KW-1185">Reference proteome</keyword>
<dbReference type="GO" id="GO:0000407">
    <property type="term" value="C:phagophore assembly site"/>
    <property type="evidence" value="ECO:0007669"/>
    <property type="project" value="TreeGrafter"/>
</dbReference>
<dbReference type="PANTHER" id="PTHR12768:SF4">
    <property type="entry name" value="BECLIN-1"/>
    <property type="match status" value="1"/>
</dbReference>
<dbReference type="EMBL" id="CP051139">
    <property type="protein sequence ID" value="QIW95321.1"/>
    <property type="molecule type" value="Genomic_DNA"/>
</dbReference>
<evidence type="ECO:0000313" key="6">
    <source>
        <dbReference type="EMBL" id="QIW95321.1"/>
    </source>
</evidence>
<name>A0A6H0XKQ7_9PEZI</name>
<feature type="compositionally biased region" description="Polar residues" evidence="3">
    <location>
        <begin position="61"/>
        <end position="88"/>
    </location>
</feature>
<evidence type="ECO:0000256" key="2">
    <source>
        <dbReference type="SAM" id="Coils"/>
    </source>
</evidence>
<dbReference type="Gene3D" id="1.10.418.40">
    <property type="entry name" value="Autophagy protein 6/Beclin 1"/>
    <property type="match status" value="1"/>
</dbReference>
<proteinExistence type="inferred from homology"/>
<dbReference type="PANTHER" id="PTHR12768">
    <property type="entry name" value="BECLIN 1"/>
    <property type="match status" value="1"/>
</dbReference>
<dbReference type="GO" id="GO:0043548">
    <property type="term" value="F:phosphatidylinositol 3-kinase binding"/>
    <property type="evidence" value="ECO:0007669"/>
    <property type="project" value="TreeGrafter"/>
</dbReference>
<dbReference type="GO" id="GO:0000045">
    <property type="term" value="P:autophagosome assembly"/>
    <property type="evidence" value="ECO:0007669"/>
    <property type="project" value="TreeGrafter"/>
</dbReference>
<dbReference type="OrthoDB" id="20368at2759"/>
<dbReference type="InterPro" id="IPR040455">
    <property type="entry name" value="Atg6_BARA"/>
</dbReference>
<dbReference type="GO" id="GO:0045324">
    <property type="term" value="P:late endosome to vacuole transport"/>
    <property type="evidence" value="ECO:0007669"/>
    <property type="project" value="TreeGrafter"/>
</dbReference>
<dbReference type="GO" id="GO:0034272">
    <property type="term" value="C:phosphatidylinositol 3-kinase complex, class III, type II"/>
    <property type="evidence" value="ECO:0007669"/>
    <property type="project" value="TreeGrafter"/>
</dbReference>
<gene>
    <name evidence="6" type="ORF">AMS68_000839</name>
</gene>
<dbReference type="GO" id="GO:0034271">
    <property type="term" value="C:phosphatidylinositol 3-kinase complex, class III, type I"/>
    <property type="evidence" value="ECO:0007669"/>
    <property type="project" value="TreeGrafter"/>
</dbReference>
<evidence type="ECO:0000256" key="3">
    <source>
        <dbReference type="SAM" id="MobiDB-lite"/>
    </source>
</evidence>
<dbReference type="Gene3D" id="6.10.250.3110">
    <property type="match status" value="1"/>
</dbReference>
<dbReference type="Proteomes" id="UP000503462">
    <property type="component" value="Chromosome 1"/>
</dbReference>
<keyword evidence="2" id="KW-0175">Coiled coil</keyword>
<dbReference type="GO" id="GO:0030674">
    <property type="term" value="F:protein-macromolecule adaptor activity"/>
    <property type="evidence" value="ECO:0007669"/>
    <property type="project" value="TreeGrafter"/>
</dbReference>
<dbReference type="FunFam" id="1.10.418.40:FF:000005">
    <property type="entry name" value="Autophagy protein Apg6, putative"/>
    <property type="match status" value="1"/>
</dbReference>
<feature type="region of interest" description="Disordered" evidence="3">
    <location>
        <begin position="60"/>
        <end position="120"/>
    </location>
</feature>
<feature type="region of interest" description="Disordered" evidence="3">
    <location>
        <begin position="464"/>
        <end position="485"/>
    </location>
</feature>
<dbReference type="GO" id="GO:0000423">
    <property type="term" value="P:mitophagy"/>
    <property type="evidence" value="ECO:0007669"/>
    <property type="project" value="TreeGrafter"/>
</dbReference>
<feature type="coiled-coil region" evidence="2">
    <location>
        <begin position="194"/>
        <end position="277"/>
    </location>
</feature>
<evidence type="ECO:0000259" key="4">
    <source>
        <dbReference type="Pfam" id="PF04111"/>
    </source>
</evidence>
<dbReference type="InterPro" id="IPR041691">
    <property type="entry name" value="Atg6/beclin_CC"/>
</dbReference>
<feature type="domain" description="Atg6/beclin coiled-coil" evidence="5">
    <location>
        <begin position="143"/>
        <end position="271"/>
    </location>
</feature>
<evidence type="ECO:0000313" key="7">
    <source>
        <dbReference type="Proteomes" id="UP000503462"/>
    </source>
</evidence>
<sequence>MAQLLCQKCRTPLELDGSLHHLNPASFKILADAAPLLDIQAPSSPQSVDAQERLQHYKEVVSSTAAPPNRRTLSSEQWKRSSPATDQSYVVLPESQATKAKPSESHGKSVAKQHENGPVSFEHMEMATRLFEILSARSDIDHPICTECTEIVLDGLQKRQHNVIRERDAYIQFLKQAEQDVPTDEEVKRSQAALSDVLRREREAMKELELLEAEKLRMEDEIAALDAESELLDEEEEKYWRMRNAHTAELAAFQEERNSLQNQLAHDNKLLESLQRTNVYNDTFCIGHDGNFVTINGLRLGRLPDYPVDWAEINAAWGQALLLLVVLAEKLNCTLSGWKLHPMGSTSKIEKLETLPATSAGSTNGKQKGAMLELYSSGDVPLSFGFLHRSFDSGMVAYLDCVRQLGEHVERSSTGLRMPYKISRDKIGDMSIKLGHFGQETDWTKACKFTLTCCKFLLAHASHKDDPRTSKTGRLNEESGRVRHM</sequence>
<protein>
    <submittedName>
        <fullName evidence="6">Uncharacterized protein</fullName>
    </submittedName>
</protein>
<dbReference type="Pfam" id="PF04111">
    <property type="entry name" value="APG6"/>
    <property type="match status" value="1"/>
</dbReference>
<dbReference type="GO" id="GO:0006995">
    <property type="term" value="P:cellular response to nitrogen starvation"/>
    <property type="evidence" value="ECO:0007669"/>
    <property type="project" value="TreeGrafter"/>
</dbReference>
<evidence type="ECO:0000259" key="5">
    <source>
        <dbReference type="Pfam" id="PF17675"/>
    </source>
</evidence>
<comment type="similarity">
    <text evidence="1">Belongs to the beclin family.</text>
</comment>
<feature type="domain" description="Atg6 BARA" evidence="4">
    <location>
        <begin position="274"/>
        <end position="462"/>
    </location>
</feature>
<evidence type="ECO:0000256" key="1">
    <source>
        <dbReference type="ARBA" id="ARBA00005965"/>
    </source>
</evidence>
<dbReference type="InterPro" id="IPR038274">
    <property type="entry name" value="Atg6/Beclin_C_sf"/>
</dbReference>
<organism evidence="6 7">
    <name type="scientific">Peltaster fructicola</name>
    <dbReference type="NCBI Taxonomy" id="286661"/>
    <lineage>
        <taxon>Eukaryota</taxon>
        <taxon>Fungi</taxon>
        <taxon>Dikarya</taxon>
        <taxon>Ascomycota</taxon>
        <taxon>Pezizomycotina</taxon>
        <taxon>Dothideomycetes</taxon>
        <taxon>Dothideomycetes incertae sedis</taxon>
        <taxon>Peltaster</taxon>
    </lineage>
</organism>
<dbReference type="InterPro" id="IPR007243">
    <property type="entry name" value="Atg6/Beclin"/>
</dbReference>
<feature type="compositionally biased region" description="Basic and acidic residues" evidence="3">
    <location>
        <begin position="101"/>
        <end position="115"/>
    </location>
</feature>